<keyword evidence="2" id="KW-1185">Reference proteome</keyword>
<feature type="non-terminal residue" evidence="1">
    <location>
        <position position="1"/>
    </location>
</feature>
<dbReference type="EMBL" id="LXQA010665838">
    <property type="protein sequence ID" value="MCI64910.1"/>
    <property type="molecule type" value="Genomic_DNA"/>
</dbReference>
<name>A0A392TXA4_9FABA</name>
<evidence type="ECO:0000313" key="2">
    <source>
        <dbReference type="Proteomes" id="UP000265520"/>
    </source>
</evidence>
<evidence type="ECO:0000313" key="1">
    <source>
        <dbReference type="EMBL" id="MCI64910.1"/>
    </source>
</evidence>
<reference evidence="1 2" key="1">
    <citation type="journal article" date="2018" name="Front. Plant Sci.">
        <title>Red Clover (Trifolium pratense) and Zigzag Clover (T. medium) - A Picture of Genomic Similarities and Differences.</title>
        <authorList>
            <person name="Dluhosova J."/>
            <person name="Istvanek J."/>
            <person name="Nedelnik J."/>
            <person name="Repkova J."/>
        </authorList>
    </citation>
    <scope>NUCLEOTIDE SEQUENCE [LARGE SCALE GENOMIC DNA]</scope>
    <source>
        <strain evidence="2">cv. 10/8</strain>
        <tissue evidence="1">Leaf</tissue>
    </source>
</reference>
<proteinExistence type="predicted"/>
<sequence>FGIWRWWRSVLVSSFSGVVQPWVVVRFWRLGVFPAAFFAPVAVGVRDRGRSEGGFYACSGLFAESCVFFCSGGWRGVLELAM</sequence>
<comment type="caution">
    <text evidence="1">The sequence shown here is derived from an EMBL/GenBank/DDBJ whole genome shotgun (WGS) entry which is preliminary data.</text>
</comment>
<protein>
    <submittedName>
        <fullName evidence="1">Uncharacterized protein</fullName>
    </submittedName>
</protein>
<dbReference type="AlphaFoldDB" id="A0A392TXA4"/>
<feature type="non-terminal residue" evidence="1">
    <location>
        <position position="82"/>
    </location>
</feature>
<accession>A0A392TXA4</accession>
<organism evidence="1 2">
    <name type="scientific">Trifolium medium</name>
    <dbReference type="NCBI Taxonomy" id="97028"/>
    <lineage>
        <taxon>Eukaryota</taxon>
        <taxon>Viridiplantae</taxon>
        <taxon>Streptophyta</taxon>
        <taxon>Embryophyta</taxon>
        <taxon>Tracheophyta</taxon>
        <taxon>Spermatophyta</taxon>
        <taxon>Magnoliopsida</taxon>
        <taxon>eudicotyledons</taxon>
        <taxon>Gunneridae</taxon>
        <taxon>Pentapetalae</taxon>
        <taxon>rosids</taxon>
        <taxon>fabids</taxon>
        <taxon>Fabales</taxon>
        <taxon>Fabaceae</taxon>
        <taxon>Papilionoideae</taxon>
        <taxon>50 kb inversion clade</taxon>
        <taxon>NPAAA clade</taxon>
        <taxon>Hologalegina</taxon>
        <taxon>IRL clade</taxon>
        <taxon>Trifolieae</taxon>
        <taxon>Trifolium</taxon>
    </lineage>
</organism>
<dbReference type="Proteomes" id="UP000265520">
    <property type="component" value="Unassembled WGS sequence"/>
</dbReference>